<protein>
    <submittedName>
        <fullName evidence="18">Probable cytochrome P450 6a13</fullName>
    </submittedName>
</protein>
<dbReference type="PANTHER" id="PTHR24292:SF100">
    <property type="entry name" value="CYTOCHROME P450 6A16, ISOFORM B-RELATED"/>
    <property type="match status" value="1"/>
</dbReference>
<dbReference type="InterPro" id="IPR002401">
    <property type="entry name" value="Cyt_P450_E_grp-I"/>
</dbReference>
<dbReference type="KEGG" id="dvv:114336295"/>
<keyword evidence="10 13" id="KW-0408">Iron</keyword>
<sequence length="517" mass="59901">MEIITIFLYTTVMVLSLYFFFKWNYSYWSRIGLEYLQPLYFFGNTISLLYGVSMGDTFKKIYNDMKAKGFKHGGLFFFFLPLYMPVDLDIVKNVLQNSFEHFMNHGIYHDEEREPITAHLFSLENDRWRMLRKKLSQTFTSGKIKMMYPTLFSCSAGIKDRLQKHAELQDAVDIKDLFMRFTIDVISSVAFGLNSNSLKENESEIIDIAYKMFDAVSPRERLKEAAIFLFPKRFLQAIKFKFMNANIENFFFSMVGGTVKYREANNIYRKDFMHLLLQLKNRGKLSDDKRIISEEGEQIGEDFISFNELVAQCFVFFTAGFETSATTLSFAMLELALNPDIQEKLREEIITVLDDHDGEFSYEAVMKMEYAEKVIFETLRKHPPGPVIPRICTKDYNVPDTNITIKKGTRVVIPGLAIHNDPDIYPEPEKFDPERFSEENKAKRHPCAFLAFGEGPRYCIGSRFGILECKVALAIILSNFRIGLHKKTKIPIKYAYTNAFILGVKGGIWITVSNLNE</sequence>
<evidence type="ECO:0000256" key="14">
    <source>
        <dbReference type="RuleBase" id="RU000461"/>
    </source>
</evidence>
<proteinExistence type="inferred from homology"/>
<dbReference type="PANTHER" id="PTHR24292">
    <property type="entry name" value="CYTOCHROME P450"/>
    <property type="match status" value="1"/>
</dbReference>
<evidence type="ECO:0000313" key="16">
    <source>
        <dbReference type="EnsemblMetazoa" id="XP_028142438.1"/>
    </source>
</evidence>
<gene>
    <name evidence="18" type="primary">LOC114336295</name>
</gene>
<comment type="subcellular location">
    <subcellularLocation>
        <location evidence="3">Endoplasmic reticulum membrane</location>
        <topology evidence="3">Peripheral membrane protein</topology>
    </subcellularLocation>
    <subcellularLocation>
        <location evidence="2">Microsome membrane</location>
        <topology evidence="2">Peripheral membrane protein</topology>
    </subcellularLocation>
</comment>
<dbReference type="RefSeq" id="XP_028142438.1">
    <property type="nucleotide sequence ID" value="XM_028286637.1"/>
</dbReference>
<keyword evidence="7" id="KW-0256">Endoplasmic reticulum</keyword>
<feature type="transmembrane region" description="Helical" evidence="15">
    <location>
        <begin position="39"/>
        <end position="58"/>
    </location>
</feature>
<dbReference type="FunFam" id="1.10.630.10:FF:000042">
    <property type="entry name" value="Cytochrome P450"/>
    <property type="match status" value="1"/>
</dbReference>
<dbReference type="GO" id="GO:0016705">
    <property type="term" value="F:oxidoreductase activity, acting on paired donors, with incorporation or reduction of molecular oxygen"/>
    <property type="evidence" value="ECO:0007669"/>
    <property type="project" value="InterPro"/>
</dbReference>
<dbReference type="PRINTS" id="PR00463">
    <property type="entry name" value="EP450I"/>
</dbReference>
<evidence type="ECO:0000313" key="18">
    <source>
        <dbReference type="RefSeq" id="XP_028142438.1"/>
    </source>
</evidence>
<dbReference type="AlphaFoldDB" id="A0A6P7GC56"/>
<dbReference type="SUPFAM" id="SSF48264">
    <property type="entry name" value="Cytochrome P450"/>
    <property type="match status" value="1"/>
</dbReference>
<dbReference type="Proteomes" id="UP001652700">
    <property type="component" value="Unplaced"/>
</dbReference>
<keyword evidence="15" id="KW-1133">Transmembrane helix</keyword>
<evidence type="ECO:0000256" key="15">
    <source>
        <dbReference type="SAM" id="Phobius"/>
    </source>
</evidence>
<organism evidence="18">
    <name type="scientific">Diabrotica virgifera virgifera</name>
    <name type="common">western corn rootworm</name>
    <dbReference type="NCBI Taxonomy" id="50390"/>
    <lineage>
        <taxon>Eukaryota</taxon>
        <taxon>Metazoa</taxon>
        <taxon>Ecdysozoa</taxon>
        <taxon>Arthropoda</taxon>
        <taxon>Hexapoda</taxon>
        <taxon>Insecta</taxon>
        <taxon>Pterygota</taxon>
        <taxon>Neoptera</taxon>
        <taxon>Endopterygota</taxon>
        <taxon>Coleoptera</taxon>
        <taxon>Polyphaga</taxon>
        <taxon>Cucujiformia</taxon>
        <taxon>Chrysomeloidea</taxon>
        <taxon>Chrysomelidae</taxon>
        <taxon>Galerucinae</taxon>
        <taxon>Diabroticina</taxon>
        <taxon>Diabroticites</taxon>
        <taxon>Diabrotica</taxon>
    </lineage>
</organism>
<name>A0A6P7GC56_DIAVI</name>
<keyword evidence="17" id="KW-1185">Reference proteome</keyword>
<comment type="cofactor">
    <cofactor evidence="1 13">
        <name>heme</name>
        <dbReference type="ChEBI" id="CHEBI:30413"/>
    </cofactor>
</comment>
<dbReference type="PROSITE" id="PS00086">
    <property type="entry name" value="CYTOCHROME_P450"/>
    <property type="match status" value="1"/>
</dbReference>
<accession>A0A6P7GC56</accession>
<dbReference type="FunCoup" id="A0A6P7GC56">
    <property type="interactions" value="303"/>
</dbReference>
<evidence type="ECO:0000256" key="10">
    <source>
        <dbReference type="ARBA" id="ARBA00023004"/>
    </source>
</evidence>
<feature type="transmembrane region" description="Helical" evidence="15">
    <location>
        <begin position="70"/>
        <end position="86"/>
    </location>
</feature>
<dbReference type="InterPro" id="IPR001128">
    <property type="entry name" value="Cyt_P450"/>
</dbReference>
<keyword evidence="8" id="KW-0492">Microsome</keyword>
<dbReference type="OrthoDB" id="2789670at2759"/>
<dbReference type="InterPro" id="IPR036396">
    <property type="entry name" value="Cyt_P450_sf"/>
</dbReference>
<keyword evidence="9 14" id="KW-0560">Oxidoreductase</keyword>
<keyword evidence="6 13" id="KW-0479">Metal-binding</keyword>
<keyword evidence="11 14" id="KW-0503">Monooxygenase</keyword>
<evidence type="ECO:0000256" key="13">
    <source>
        <dbReference type="PIRSR" id="PIRSR602401-1"/>
    </source>
</evidence>
<dbReference type="GO" id="GO:0020037">
    <property type="term" value="F:heme binding"/>
    <property type="evidence" value="ECO:0007669"/>
    <property type="project" value="InterPro"/>
</dbReference>
<keyword evidence="15" id="KW-0812">Transmembrane</keyword>
<evidence type="ECO:0000256" key="1">
    <source>
        <dbReference type="ARBA" id="ARBA00001971"/>
    </source>
</evidence>
<evidence type="ECO:0000313" key="17">
    <source>
        <dbReference type="Proteomes" id="UP001652700"/>
    </source>
</evidence>
<evidence type="ECO:0000256" key="6">
    <source>
        <dbReference type="ARBA" id="ARBA00022723"/>
    </source>
</evidence>
<evidence type="ECO:0000256" key="3">
    <source>
        <dbReference type="ARBA" id="ARBA00004406"/>
    </source>
</evidence>
<dbReference type="CDD" id="cd11056">
    <property type="entry name" value="CYP6-like"/>
    <property type="match status" value="1"/>
</dbReference>
<feature type="binding site" description="axial binding residue" evidence="13">
    <location>
        <position position="459"/>
    </location>
    <ligand>
        <name>heme</name>
        <dbReference type="ChEBI" id="CHEBI:30413"/>
    </ligand>
    <ligandPart>
        <name>Fe</name>
        <dbReference type="ChEBI" id="CHEBI:18248"/>
    </ligandPart>
</feature>
<dbReference type="InParanoid" id="A0A6P7GC56"/>
<evidence type="ECO:0000256" key="2">
    <source>
        <dbReference type="ARBA" id="ARBA00004174"/>
    </source>
</evidence>
<keyword evidence="5 13" id="KW-0349">Heme</keyword>
<evidence type="ECO:0000256" key="7">
    <source>
        <dbReference type="ARBA" id="ARBA00022824"/>
    </source>
</evidence>
<dbReference type="GeneID" id="114336295"/>
<evidence type="ECO:0000256" key="11">
    <source>
        <dbReference type="ARBA" id="ARBA00023033"/>
    </source>
</evidence>
<dbReference type="GO" id="GO:0004497">
    <property type="term" value="F:monooxygenase activity"/>
    <property type="evidence" value="ECO:0007669"/>
    <property type="project" value="UniProtKB-KW"/>
</dbReference>
<dbReference type="GO" id="GO:0005506">
    <property type="term" value="F:iron ion binding"/>
    <property type="evidence" value="ECO:0007669"/>
    <property type="project" value="InterPro"/>
</dbReference>
<evidence type="ECO:0000256" key="5">
    <source>
        <dbReference type="ARBA" id="ARBA00022617"/>
    </source>
</evidence>
<evidence type="ECO:0000256" key="9">
    <source>
        <dbReference type="ARBA" id="ARBA00023002"/>
    </source>
</evidence>
<reference evidence="18" key="1">
    <citation type="submission" date="2025-04" db="UniProtKB">
        <authorList>
            <consortium name="RefSeq"/>
        </authorList>
    </citation>
    <scope>IDENTIFICATION</scope>
    <source>
        <tissue evidence="18">Whole insect</tissue>
    </source>
</reference>
<reference evidence="16" key="2">
    <citation type="submission" date="2025-05" db="UniProtKB">
        <authorList>
            <consortium name="EnsemblMetazoa"/>
        </authorList>
    </citation>
    <scope>IDENTIFICATION</scope>
</reference>
<dbReference type="InterPro" id="IPR017972">
    <property type="entry name" value="Cyt_P450_CS"/>
</dbReference>
<evidence type="ECO:0000256" key="8">
    <source>
        <dbReference type="ARBA" id="ARBA00022848"/>
    </source>
</evidence>
<feature type="transmembrane region" description="Helical" evidence="15">
    <location>
        <begin position="7"/>
        <end position="27"/>
    </location>
</feature>
<dbReference type="EnsemblMetazoa" id="XM_028286637.2">
    <property type="protein sequence ID" value="XP_028142438.1"/>
    <property type="gene ID" value="LOC114336295"/>
</dbReference>
<comment type="similarity">
    <text evidence="4 14">Belongs to the cytochrome P450 family.</text>
</comment>
<dbReference type="Gene3D" id="1.10.630.10">
    <property type="entry name" value="Cytochrome P450"/>
    <property type="match status" value="1"/>
</dbReference>
<dbReference type="Pfam" id="PF00067">
    <property type="entry name" value="p450"/>
    <property type="match status" value="1"/>
</dbReference>
<evidence type="ECO:0000256" key="12">
    <source>
        <dbReference type="ARBA" id="ARBA00023136"/>
    </source>
</evidence>
<dbReference type="PRINTS" id="PR00385">
    <property type="entry name" value="P450"/>
</dbReference>
<dbReference type="GO" id="GO:0005789">
    <property type="term" value="C:endoplasmic reticulum membrane"/>
    <property type="evidence" value="ECO:0007669"/>
    <property type="project" value="UniProtKB-SubCell"/>
</dbReference>
<evidence type="ECO:0000256" key="4">
    <source>
        <dbReference type="ARBA" id="ARBA00010617"/>
    </source>
</evidence>
<keyword evidence="12 15" id="KW-0472">Membrane</keyword>
<dbReference type="InterPro" id="IPR050476">
    <property type="entry name" value="Insect_CytP450_Detox"/>
</dbReference>